<name>A0A9P8MG15_9HYPO</name>
<evidence type="ECO:0000313" key="4">
    <source>
        <dbReference type="EMBL" id="KAH0600090.1"/>
    </source>
</evidence>
<dbReference type="SUPFAM" id="SSF75304">
    <property type="entry name" value="Amidase signature (AS) enzymes"/>
    <property type="match status" value="2"/>
</dbReference>
<feature type="domain" description="Amidase" evidence="3">
    <location>
        <begin position="80"/>
        <end position="140"/>
    </location>
</feature>
<dbReference type="InterPro" id="IPR023631">
    <property type="entry name" value="Amidase_dom"/>
</dbReference>
<organism evidence="4 5">
    <name type="scientific">Metarhizium humberi</name>
    <dbReference type="NCBI Taxonomy" id="2596975"/>
    <lineage>
        <taxon>Eukaryota</taxon>
        <taxon>Fungi</taxon>
        <taxon>Dikarya</taxon>
        <taxon>Ascomycota</taxon>
        <taxon>Pezizomycotina</taxon>
        <taxon>Sordariomycetes</taxon>
        <taxon>Hypocreomycetidae</taxon>
        <taxon>Hypocreales</taxon>
        <taxon>Clavicipitaceae</taxon>
        <taxon>Metarhizium</taxon>
    </lineage>
</organism>
<sequence length="374" mass="41978">MSGLPWQRVAWQKNMATLAKIPPEWILPEAVLEEAAATRNITGPFIRKLLNEEEVTITEAPTAQLIGYIRTRQYSAKEVAAAYCKRAAFAHQLVDAIEQAVNLDRQLRETVAFAGPMHGVPVSLKDQFHVKYAETTMGRICSHSGRILWNVLYQAILRAILLSNRRKFIVDAVKHSGHTVIEWEPPSHEEALALHDIILDTDGGGDVWRQLNILHEAVIPQVSERFGNGPKDPVPTLELLDIVLKHKAYVARYLEYWASTVKHTGTGRAVDAVILPVAPHAAVIPGEYFHCGYTEFVNILDFTSAMLPVTKADKNVNVAHGDFKPLTPNHEVNWRAHTYDGALVCVQLMGRKFEEERILGIAMRVEELLRKLTK</sequence>
<keyword evidence="2" id="KW-0378">Hydrolase</keyword>
<reference evidence="4 5" key="1">
    <citation type="submission" date="2020-07" db="EMBL/GenBank/DDBJ databases">
        <title>Metarhizium humberi genome.</title>
        <authorList>
            <person name="Lysoe E."/>
        </authorList>
    </citation>
    <scope>NUCLEOTIDE SEQUENCE [LARGE SCALE GENOMIC DNA]</scope>
    <source>
        <strain evidence="4 5">ESALQ1638</strain>
    </source>
</reference>
<accession>A0A9P8MG15</accession>
<evidence type="ECO:0000256" key="2">
    <source>
        <dbReference type="ARBA" id="ARBA00022801"/>
    </source>
</evidence>
<dbReference type="Proteomes" id="UP000764110">
    <property type="component" value="Unassembled WGS sequence"/>
</dbReference>
<protein>
    <recommendedName>
        <fullName evidence="3">Amidase domain-containing protein</fullName>
    </recommendedName>
</protein>
<dbReference type="EMBL" id="JACEFI010000002">
    <property type="protein sequence ID" value="KAH0600090.1"/>
    <property type="molecule type" value="Genomic_DNA"/>
</dbReference>
<evidence type="ECO:0000259" key="3">
    <source>
        <dbReference type="Pfam" id="PF01425"/>
    </source>
</evidence>
<dbReference type="Pfam" id="PF01425">
    <property type="entry name" value="Amidase"/>
    <property type="match status" value="2"/>
</dbReference>
<dbReference type="PANTHER" id="PTHR46072">
    <property type="entry name" value="AMIDASE-RELATED-RELATED"/>
    <property type="match status" value="1"/>
</dbReference>
<gene>
    <name evidence="4" type="ORF">MHUMG1_01086</name>
</gene>
<proteinExistence type="inferred from homology"/>
<dbReference type="AlphaFoldDB" id="A0A9P8MG15"/>
<dbReference type="Gene3D" id="3.90.1300.10">
    <property type="entry name" value="Amidase signature (AS) domain"/>
    <property type="match status" value="2"/>
</dbReference>
<dbReference type="PANTHER" id="PTHR46072:SF8">
    <property type="entry name" value="AMIDASE DOMAIN-CONTAINING PROTEIN"/>
    <property type="match status" value="1"/>
</dbReference>
<feature type="domain" description="Amidase" evidence="3">
    <location>
        <begin position="170"/>
        <end position="359"/>
    </location>
</feature>
<evidence type="ECO:0000256" key="1">
    <source>
        <dbReference type="ARBA" id="ARBA00009199"/>
    </source>
</evidence>
<keyword evidence="5" id="KW-1185">Reference proteome</keyword>
<dbReference type="InterPro" id="IPR036928">
    <property type="entry name" value="AS_sf"/>
</dbReference>
<dbReference type="GO" id="GO:0016787">
    <property type="term" value="F:hydrolase activity"/>
    <property type="evidence" value="ECO:0007669"/>
    <property type="project" value="UniProtKB-KW"/>
</dbReference>
<comment type="caution">
    <text evidence="4">The sequence shown here is derived from an EMBL/GenBank/DDBJ whole genome shotgun (WGS) entry which is preliminary data.</text>
</comment>
<comment type="similarity">
    <text evidence="1">Belongs to the amidase family.</text>
</comment>
<evidence type="ECO:0000313" key="5">
    <source>
        <dbReference type="Proteomes" id="UP000764110"/>
    </source>
</evidence>